<dbReference type="EMBL" id="VOPW01000001">
    <property type="protein sequence ID" value="TXC65348.1"/>
    <property type="molecule type" value="Genomic_DNA"/>
</dbReference>
<evidence type="ECO:0000313" key="4">
    <source>
        <dbReference type="EMBL" id="TXC65348.1"/>
    </source>
</evidence>
<dbReference type="GO" id="GO:0019240">
    <property type="term" value="P:citrulline biosynthetic process"/>
    <property type="evidence" value="ECO:0007669"/>
    <property type="project" value="TreeGrafter"/>
</dbReference>
<name>A0A5C6U0M0_9BURK</name>
<evidence type="ECO:0000259" key="3">
    <source>
        <dbReference type="Pfam" id="PF02729"/>
    </source>
</evidence>
<dbReference type="Gene3D" id="3.40.50.1370">
    <property type="entry name" value="Aspartate/ornithine carbamoyltransferase"/>
    <property type="match status" value="2"/>
</dbReference>
<dbReference type="PANTHER" id="PTHR45753">
    <property type="entry name" value="ORNITHINE CARBAMOYLTRANSFERASE, MITOCHONDRIAL"/>
    <property type="match status" value="1"/>
</dbReference>
<protein>
    <recommendedName>
        <fullName evidence="3">Aspartate/ornithine carbamoyltransferase carbamoyl-P binding domain-containing protein</fullName>
    </recommendedName>
</protein>
<dbReference type="Proteomes" id="UP000321832">
    <property type="component" value="Unassembled WGS sequence"/>
</dbReference>
<feature type="domain" description="Aspartate/ornithine carbamoyltransferase carbamoyl-P binding" evidence="3">
    <location>
        <begin position="29"/>
        <end position="137"/>
    </location>
</feature>
<evidence type="ECO:0000313" key="5">
    <source>
        <dbReference type="Proteomes" id="UP000321832"/>
    </source>
</evidence>
<reference evidence="4 5" key="1">
    <citation type="submission" date="2019-08" db="EMBL/GenBank/DDBJ databases">
        <authorList>
            <person name="Khan S.A."/>
            <person name="Jeon C.O."/>
            <person name="Jeong S.E."/>
        </authorList>
    </citation>
    <scope>NUCLEOTIDE SEQUENCE [LARGE SCALE GENOMIC DNA]</scope>
    <source>
        <strain evidence="5">IMCC1728</strain>
    </source>
</reference>
<dbReference type="InterPro" id="IPR006132">
    <property type="entry name" value="Asp/Orn_carbamoyltranf_P-bd"/>
</dbReference>
<dbReference type="GO" id="GO:0004585">
    <property type="term" value="F:ornithine carbamoyltransferase activity"/>
    <property type="evidence" value="ECO:0007669"/>
    <property type="project" value="TreeGrafter"/>
</dbReference>
<proteinExistence type="predicted"/>
<evidence type="ECO:0000256" key="2">
    <source>
        <dbReference type="SAM" id="MobiDB-lite"/>
    </source>
</evidence>
<feature type="region of interest" description="Disordered" evidence="2">
    <location>
        <begin position="1"/>
        <end position="24"/>
    </location>
</feature>
<gene>
    <name evidence="4" type="ORF">FSC37_02210</name>
</gene>
<dbReference type="GO" id="GO:0016597">
    <property type="term" value="F:amino acid binding"/>
    <property type="evidence" value="ECO:0007669"/>
    <property type="project" value="InterPro"/>
</dbReference>
<dbReference type="InterPro" id="IPR036901">
    <property type="entry name" value="Asp/Orn_carbamoylTrfase_sf"/>
</dbReference>
<dbReference type="PANTHER" id="PTHR45753:SF2">
    <property type="entry name" value="ORNITHINE CARBAMOYLTRANSFERASE"/>
    <property type="match status" value="1"/>
</dbReference>
<keyword evidence="1" id="KW-0808">Transferase</keyword>
<organism evidence="4 5">
    <name type="scientific">Piscinibacter aquaticus</name>
    <dbReference type="NCBI Taxonomy" id="392597"/>
    <lineage>
        <taxon>Bacteria</taxon>
        <taxon>Pseudomonadati</taxon>
        <taxon>Pseudomonadota</taxon>
        <taxon>Betaproteobacteria</taxon>
        <taxon>Burkholderiales</taxon>
        <taxon>Sphaerotilaceae</taxon>
        <taxon>Piscinibacter</taxon>
    </lineage>
</organism>
<dbReference type="SUPFAM" id="SSF53671">
    <property type="entry name" value="Aspartate/ornithine carbamoyltransferase"/>
    <property type="match status" value="1"/>
</dbReference>
<comment type="caution">
    <text evidence="4">The sequence shown here is derived from an EMBL/GenBank/DDBJ whole genome shotgun (WGS) entry which is preliminary data.</text>
</comment>
<dbReference type="AlphaFoldDB" id="A0A5C6U0M0"/>
<evidence type="ECO:0000256" key="1">
    <source>
        <dbReference type="ARBA" id="ARBA00022679"/>
    </source>
</evidence>
<accession>A0A5C6U0M0</accession>
<keyword evidence="5" id="KW-1185">Reference proteome</keyword>
<dbReference type="GO" id="GO:0042450">
    <property type="term" value="P:L-arginine biosynthetic process via ornithine"/>
    <property type="evidence" value="ECO:0007669"/>
    <property type="project" value="TreeGrafter"/>
</dbReference>
<sequence length="259" mass="27330">MVGGQPVARRDPRRAGCCTTAAPGGRERAIRHPLRGRNLALLHEAPPDAAADGLHSAAVGLGAQVSHLRPVDARITPAGADAATLRMLGRLYDAIDCEAMPPALVADVARETGVPVFNGLGHARHPTRVLAELLAMQDHSGKTLDRLSVRFVGDPSSACGAALLRAAAATGIELRVASPRDRWPPPELWEALKAGAVARGERLHLFETAAQAGEDSDLTVHAANDPPWPLSQRGAGALDVERRDYRRATLQAMLVAAIN</sequence>
<dbReference type="Pfam" id="PF02729">
    <property type="entry name" value="OTCace_N"/>
    <property type="match status" value="1"/>
</dbReference>